<evidence type="ECO:0000313" key="3">
    <source>
        <dbReference type="Proteomes" id="UP001519460"/>
    </source>
</evidence>
<organism evidence="2 3">
    <name type="scientific">Batillaria attramentaria</name>
    <dbReference type="NCBI Taxonomy" id="370345"/>
    <lineage>
        <taxon>Eukaryota</taxon>
        <taxon>Metazoa</taxon>
        <taxon>Spiralia</taxon>
        <taxon>Lophotrochozoa</taxon>
        <taxon>Mollusca</taxon>
        <taxon>Gastropoda</taxon>
        <taxon>Caenogastropoda</taxon>
        <taxon>Sorbeoconcha</taxon>
        <taxon>Cerithioidea</taxon>
        <taxon>Batillariidae</taxon>
        <taxon>Batillaria</taxon>
    </lineage>
</organism>
<comment type="caution">
    <text evidence="2">The sequence shown here is derived from an EMBL/GenBank/DDBJ whole genome shotgun (WGS) entry which is preliminary data.</text>
</comment>
<accession>A0ABD0LA31</accession>
<sequence length="550" mass="59296">MSLVLERHGGLSGVGLSGTGSIWDGVCQGRGLSGVGLSGTGSVWVGSTWDGICLRWIYLGRGLSGGYVDVDEKSGKVVWRYDNLTDPSLPILDIYGDVIGTDGRHLIKINDDGTVQKPIIKIYDKDPMYSIQVANDNLLLMVSQEGLLITYATNGIPEASLTIRDELERVNGTFLPVAQPVIYGKRAYILMQFAPDAPLSPDKQGLVLGLQRLYAIDLWARMVKRIDPVWYVNFERLSCPSDVIRPLASPNDDVESDSSVLVHNNTVYVSLGRPLMGCTRPGQTTEGTLWALEDQGDVGAVLFKTPTSVPSNLALYDVTTGQGTPSWDPDVMRSRERSQTPRHASAPSFPVLWAATQQQITGYDSRNGSVRHVLDVSKLLNTTCRITSKVMVAMSEKNAPPIGERLVFGVACLANQSAPIGDVNIHHHHRTGINNKFLSGVSSRGMNSYVSALELNYTNPYVVAVGVPASSEPGLLWKIAGETGTEIVGQLANGFVQPDQDCTRGGSGDAKSKRGMVSGSRNDEYDDPDVVLVGTAVSKVGQHIFAIGTP</sequence>
<feature type="region of interest" description="Disordered" evidence="1">
    <location>
        <begin position="324"/>
        <end position="345"/>
    </location>
</feature>
<dbReference type="EMBL" id="JACVVK020000068">
    <property type="protein sequence ID" value="KAK7496279.1"/>
    <property type="molecule type" value="Genomic_DNA"/>
</dbReference>
<feature type="compositionally biased region" description="Basic and acidic residues" evidence="1">
    <location>
        <begin position="330"/>
        <end position="339"/>
    </location>
</feature>
<reference evidence="2 3" key="1">
    <citation type="journal article" date="2023" name="Sci. Data">
        <title>Genome assembly of the Korean intertidal mud-creeper Batillaria attramentaria.</title>
        <authorList>
            <person name="Patra A.K."/>
            <person name="Ho P.T."/>
            <person name="Jun S."/>
            <person name="Lee S.J."/>
            <person name="Kim Y."/>
            <person name="Won Y.J."/>
        </authorList>
    </citation>
    <scope>NUCLEOTIDE SEQUENCE [LARGE SCALE GENOMIC DNA]</scope>
    <source>
        <strain evidence="2">Wonlab-2016</strain>
    </source>
</reference>
<proteinExistence type="predicted"/>
<dbReference type="Proteomes" id="UP001519460">
    <property type="component" value="Unassembled WGS sequence"/>
</dbReference>
<feature type="region of interest" description="Disordered" evidence="1">
    <location>
        <begin position="498"/>
        <end position="522"/>
    </location>
</feature>
<name>A0ABD0LA31_9CAEN</name>
<dbReference type="AlphaFoldDB" id="A0ABD0LA31"/>
<protein>
    <submittedName>
        <fullName evidence="2">Uncharacterized protein</fullName>
    </submittedName>
</protein>
<keyword evidence="3" id="KW-1185">Reference proteome</keyword>
<evidence type="ECO:0000256" key="1">
    <source>
        <dbReference type="SAM" id="MobiDB-lite"/>
    </source>
</evidence>
<evidence type="ECO:0000313" key="2">
    <source>
        <dbReference type="EMBL" id="KAK7496279.1"/>
    </source>
</evidence>
<gene>
    <name evidence="2" type="ORF">BaRGS_00012444</name>
</gene>